<dbReference type="GO" id="GO:0008483">
    <property type="term" value="F:transaminase activity"/>
    <property type="evidence" value="ECO:0007669"/>
    <property type="project" value="UniProtKB-KW"/>
</dbReference>
<name>A0A832ZBN7_9EURY</name>
<dbReference type="PANTHER" id="PTHR46383">
    <property type="entry name" value="ASPARTATE AMINOTRANSFERASE"/>
    <property type="match status" value="1"/>
</dbReference>
<evidence type="ECO:0000256" key="3">
    <source>
        <dbReference type="ARBA" id="ARBA00011738"/>
    </source>
</evidence>
<dbReference type="EMBL" id="DQUO01000002">
    <property type="protein sequence ID" value="HIP90727.1"/>
    <property type="molecule type" value="Genomic_DNA"/>
</dbReference>
<evidence type="ECO:0000259" key="8">
    <source>
        <dbReference type="Pfam" id="PF00155"/>
    </source>
</evidence>
<dbReference type="Gene3D" id="3.90.1150.10">
    <property type="entry name" value="Aspartate Aminotransferase, domain 1"/>
    <property type="match status" value="1"/>
</dbReference>
<evidence type="ECO:0000313" key="9">
    <source>
        <dbReference type="EMBL" id="HIP84461.1"/>
    </source>
</evidence>
<dbReference type="PANTHER" id="PTHR46383:SF3">
    <property type="entry name" value="ASPARTATE AMINOTRANSFERASE-RELATED"/>
    <property type="match status" value="1"/>
</dbReference>
<keyword evidence="5 7" id="KW-0808">Transferase</keyword>
<dbReference type="PROSITE" id="PS00105">
    <property type="entry name" value="AA_TRANSFER_CLASS_1"/>
    <property type="match status" value="1"/>
</dbReference>
<evidence type="ECO:0000256" key="7">
    <source>
        <dbReference type="RuleBase" id="RU000481"/>
    </source>
</evidence>
<dbReference type="InterPro" id="IPR004838">
    <property type="entry name" value="NHTrfase_class1_PyrdxlP-BS"/>
</dbReference>
<evidence type="ECO:0000256" key="4">
    <source>
        <dbReference type="ARBA" id="ARBA00022576"/>
    </source>
</evidence>
<dbReference type="CDD" id="cd00609">
    <property type="entry name" value="AAT_like"/>
    <property type="match status" value="1"/>
</dbReference>
<dbReference type="AlphaFoldDB" id="A0A832ZBN7"/>
<evidence type="ECO:0000256" key="6">
    <source>
        <dbReference type="ARBA" id="ARBA00022898"/>
    </source>
</evidence>
<keyword evidence="4 7" id="KW-0032">Aminotransferase</keyword>
<reference evidence="9" key="1">
    <citation type="journal article" date="2020" name="ISME J.">
        <title>Gammaproteobacteria mediating utilization of methyl-, sulfur- and petroleum organic compounds in deep ocean hydrothermal plumes.</title>
        <authorList>
            <person name="Zhou Z."/>
            <person name="Liu Y."/>
            <person name="Pan J."/>
            <person name="Cron B.R."/>
            <person name="Toner B.M."/>
            <person name="Anantharaman K."/>
            <person name="Breier J.A."/>
            <person name="Dick G.J."/>
            <person name="Li M."/>
        </authorList>
    </citation>
    <scope>NUCLEOTIDE SEQUENCE</scope>
    <source>
        <strain evidence="9">SZUA-1453</strain>
        <strain evidence="10">SZUA-1471</strain>
    </source>
</reference>
<dbReference type="SUPFAM" id="SSF53383">
    <property type="entry name" value="PLP-dependent transferases"/>
    <property type="match status" value="1"/>
</dbReference>
<dbReference type="Proteomes" id="UP000643554">
    <property type="component" value="Unassembled WGS sequence"/>
</dbReference>
<dbReference type="InterPro" id="IPR015421">
    <property type="entry name" value="PyrdxlP-dep_Trfase_major"/>
</dbReference>
<gene>
    <name evidence="9" type="ORF">EYH15_03125</name>
    <name evidence="10" type="ORF">EYH21_00275</name>
</gene>
<dbReference type="GO" id="GO:0006520">
    <property type="term" value="P:amino acid metabolic process"/>
    <property type="evidence" value="ECO:0007669"/>
    <property type="project" value="InterPro"/>
</dbReference>
<dbReference type="InterPro" id="IPR015422">
    <property type="entry name" value="PyrdxlP-dep_Trfase_small"/>
</dbReference>
<sequence>MISRRCLNMTSSDIRRMFNTSSRDTVNLAIGEPDFNTPEHIVEAAKRALEEGKTHYTPNQGIYELREEISNKVKLDYNLDINPEDIIVTCGASEGLMLALMSLVDRGDEVIVTDPAFLSYRNLIHLCEGRPVPVKLKEDFSLEVEKVEESITDKTKCIVINTPGNPTGKVMSKEEIKGLSDIAEDYNLIVISDEVYDKIIYKGKHYSPMRYTENCIVVNGFSKTYAMTGWRIGYLYVSETLNSRLNIIDHMIKIHQYSFACATSFAQYGALAALRGDQSCVDKMVEEFRRRKDLMVKGLKDVFKLYPPEGAFYIFPNTQEYGTGEEVVKTLMEKGVLTVPGTAFGEASTYYIRLSYATNYEYLERGIEIIRETLLGGIK</sequence>
<evidence type="ECO:0000313" key="10">
    <source>
        <dbReference type="EMBL" id="HIP90727.1"/>
    </source>
</evidence>
<comment type="subunit">
    <text evidence="3">Homodimer.</text>
</comment>
<dbReference type="FunFam" id="3.40.640.10:FF:000033">
    <property type="entry name" value="Aspartate aminotransferase"/>
    <property type="match status" value="1"/>
</dbReference>
<comment type="cofactor">
    <cofactor evidence="1 7">
        <name>pyridoxal 5'-phosphate</name>
        <dbReference type="ChEBI" id="CHEBI:597326"/>
    </cofactor>
</comment>
<evidence type="ECO:0000256" key="2">
    <source>
        <dbReference type="ARBA" id="ARBA00007441"/>
    </source>
</evidence>
<feature type="domain" description="Aminotransferase class I/classII large" evidence="8">
    <location>
        <begin position="24"/>
        <end position="370"/>
    </location>
</feature>
<accession>A0A832ZBN7</accession>
<keyword evidence="6" id="KW-0663">Pyridoxal phosphate</keyword>
<dbReference type="GO" id="GO:0030170">
    <property type="term" value="F:pyridoxal phosphate binding"/>
    <property type="evidence" value="ECO:0007669"/>
    <property type="project" value="InterPro"/>
</dbReference>
<comment type="similarity">
    <text evidence="2 7">Belongs to the class-I pyridoxal-phosphate-dependent aminotransferase family.</text>
</comment>
<dbReference type="Proteomes" id="UP000618343">
    <property type="component" value="Unassembled WGS sequence"/>
</dbReference>
<organism evidence="9 11">
    <name type="scientific">Methanothermococcus okinawensis</name>
    <dbReference type="NCBI Taxonomy" id="155863"/>
    <lineage>
        <taxon>Archaea</taxon>
        <taxon>Methanobacteriati</taxon>
        <taxon>Methanobacteriota</taxon>
        <taxon>Methanomada group</taxon>
        <taxon>Methanococci</taxon>
        <taxon>Methanococcales</taxon>
        <taxon>Methanococcaceae</taxon>
        <taxon>Methanothermococcus</taxon>
    </lineage>
</organism>
<comment type="caution">
    <text evidence="9">The sequence shown here is derived from an EMBL/GenBank/DDBJ whole genome shotgun (WGS) entry which is preliminary data.</text>
</comment>
<evidence type="ECO:0000256" key="5">
    <source>
        <dbReference type="ARBA" id="ARBA00022679"/>
    </source>
</evidence>
<protein>
    <recommendedName>
        <fullName evidence="7">Aminotransferase</fullName>
        <ecNumber evidence="7">2.6.1.-</ecNumber>
    </recommendedName>
</protein>
<dbReference type="Pfam" id="PF00155">
    <property type="entry name" value="Aminotran_1_2"/>
    <property type="match status" value="1"/>
</dbReference>
<dbReference type="EC" id="2.6.1.-" evidence="7"/>
<dbReference type="InterPro" id="IPR015424">
    <property type="entry name" value="PyrdxlP-dep_Trfase"/>
</dbReference>
<dbReference type="InterPro" id="IPR004839">
    <property type="entry name" value="Aminotransferase_I/II_large"/>
</dbReference>
<dbReference type="EMBL" id="DQUI01000061">
    <property type="protein sequence ID" value="HIP84461.1"/>
    <property type="molecule type" value="Genomic_DNA"/>
</dbReference>
<evidence type="ECO:0000313" key="11">
    <source>
        <dbReference type="Proteomes" id="UP000643554"/>
    </source>
</evidence>
<evidence type="ECO:0000256" key="1">
    <source>
        <dbReference type="ARBA" id="ARBA00001933"/>
    </source>
</evidence>
<dbReference type="InterPro" id="IPR050596">
    <property type="entry name" value="AspAT/PAT-like"/>
</dbReference>
<proteinExistence type="inferred from homology"/>
<dbReference type="Gene3D" id="3.40.640.10">
    <property type="entry name" value="Type I PLP-dependent aspartate aminotransferase-like (Major domain)"/>
    <property type="match status" value="1"/>
</dbReference>